<dbReference type="GO" id="GO:0016491">
    <property type="term" value="F:oxidoreductase activity"/>
    <property type="evidence" value="ECO:0007669"/>
    <property type="project" value="InterPro"/>
</dbReference>
<dbReference type="Gene3D" id="3.40.30.10">
    <property type="entry name" value="Glutaredoxin"/>
    <property type="match status" value="1"/>
</dbReference>
<feature type="domain" description="Thioredoxin" evidence="1">
    <location>
        <begin position="36"/>
        <end position="175"/>
    </location>
</feature>
<evidence type="ECO:0000313" key="2">
    <source>
        <dbReference type="EMBL" id="VAW61448.1"/>
    </source>
</evidence>
<evidence type="ECO:0000259" key="1">
    <source>
        <dbReference type="PROSITE" id="PS51352"/>
    </source>
</evidence>
<gene>
    <name evidence="2" type="ORF">MNBD_GAMMA11-976</name>
</gene>
<dbReference type="PANTHER" id="PTHR42852:SF18">
    <property type="entry name" value="CHROMOSOME UNDETERMINED SCAFFOLD_47, WHOLE GENOME SHOTGUN SEQUENCE"/>
    <property type="match status" value="1"/>
</dbReference>
<dbReference type="Pfam" id="PF00578">
    <property type="entry name" value="AhpC-TSA"/>
    <property type="match status" value="1"/>
</dbReference>
<organism evidence="2">
    <name type="scientific">hydrothermal vent metagenome</name>
    <dbReference type="NCBI Taxonomy" id="652676"/>
    <lineage>
        <taxon>unclassified sequences</taxon>
        <taxon>metagenomes</taxon>
        <taxon>ecological metagenomes</taxon>
    </lineage>
</organism>
<dbReference type="InterPro" id="IPR000866">
    <property type="entry name" value="AhpC/TSA"/>
</dbReference>
<dbReference type="PROSITE" id="PS00194">
    <property type="entry name" value="THIOREDOXIN_1"/>
    <property type="match status" value="1"/>
</dbReference>
<sequence length="175" mass="19719">MTQLATRFKHILSIALSALLFNAMSLAFAGQSLSILNPPIIAPSFKLTDMEGVSHPLADYHGKVVIVNFWATWCPPCREELPSMNRAWHILKNENIVMLAINVGEDEDTIFSFLGDYPIDFTLLLDQNAVTAQQWPMKGLPTTYVLNPEGYIVYRAIGGRAWDDPRLLDMVRKLK</sequence>
<name>A0A3B0WZJ8_9ZZZZ</name>
<protein>
    <recommendedName>
        <fullName evidence="1">Thioredoxin domain-containing protein</fullName>
    </recommendedName>
</protein>
<dbReference type="EMBL" id="UOFG01000147">
    <property type="protein sequence ID" value="VAW61448.1"/>
    <property type="molecule type" value="Genomic_DNA"/>
</dbReference>
<accession>A0A3B0WZJ8</accession>
<dbReference type="InterPro" id="IPR017937">
    <property type="entry name" value="Thioredoxin_CS"/>
</dbReference>
<dbReference type="CDD" id="cd02966">
    <property type="entry name" value="TlpA_like_family"/>
    <property type="match status" value="1"/>
</dbReference>
<dbReference type="PANTHER" id="PTHR42852">
    <property type="entry name" value="THIOL:DISULFIDE INTERCHANGE PROTEIN DSBE"/>
    <property type="match status" value="1"/>
</dbReference>
<dbReference type="PROSITE" id="PS51352">
    <property type="entry name" value="THIOREDOXIN_2"/>
    <property type="match status" value="1"/>
</dbReference>
<dbReference type="SUPFAM" id="SSF52833">
    <property type="entry name" value="Thioredoxin-like"/>
    <property type="match status" value="1"/>
</dbReference>
<dbReference type="InterPro" id="IPR050553">
    <property type="entry name" value="Thioredoxin_ResA/DsbE_sf"/>
</dbReference>
<proteinExistence type="predicted"/>
<dbReference type="GO" id="GO:0016209">
    <property type="term" value="F:antioxidant activity"/>
    <property type="evidence" value="ECO:0007669"/>
    <property type="project" value="InterPro"/>
</dbReference>
<dbReference type="AlphaFoldDB" id="A0A3B0WZJ8"/>
<dbReference type="InterPro" id="IPR036249">
    <property type="entry name" value="Thioredoxin-like_sf"/>
</dbReference>
<dbReference type="InterPro" id="IPR013766">
    <property type="entry name" value="Thioredoxin_domain"/>
</dbReference>
<reference evidence="2" key="1">
    <citation type="submission" date="2018-06" db="EMBL/GenBank/DDBJ databases">
        <authorList>
            <person name="Zhirakovskaya E."/>
        </authorList>
    </citation>
    <scope>NUCLEOTIDE SEQUENCE</scope>
</reference>